<feature type="domain" description="Glycosyltransferase subfamily 4-like N-terminal" evidence="3">
    <location>
        <begin position="21"/>
        <end position="176"/>
    </location>
</feature>
<dbReference type="InterPro" id="IPR028098">
    <property type="entry name" value="Glyco_trans_4-like_N"/>
</dbReference>
<proteinExistence type="predicted"/>
<dbReference type="InterPro" id="IPR001296">
    <property type="entry name" value="Glyco_trans_1"/>
</dbReference>
<keyword evidence="1 4" id="KW-0808">Transferase</keyword>
<dbReference type="SUPFAM" id="SSF53756">
    <property type="entry name" value="UDP-Glycosyltransferase/glycogen phosphorylase"/>
    <property type="match status" value="1"/>
</dbReference>
<evidence type="ECO:0000256" key="1">
    <source>
        <dbReference type="ARBA" id="ARBA00022679"/>
    </source>
</evidence>
<dbReference type="HOGENOM" id="CLU_009583_27_6_4"/>
<reference evidence="5" key="6">
    <citation type="submission" date="2011-05" db="EMBL/GenBank/DDBJ databases">
        <title>Complete sequence of Collimonas fungivorans Ter331.</title>
        <authorList>
            <person name="Leveau J.H."/>
        </authorList>
    </citation>
    <scope>NUCLEOTIDE SEQUENCE [LARGE SCALE GENOMIC DNA]</scope>
    <source>
        <strain evidence="5">Ter331</strain>
    </source>
</reference>
<dbReference type="EC" id="2.4.1.-" evidence="4"/>
<evidence type="ECO:0000259" key="3">
    <source>
        <dbReference type="Pfam" id="PF13439"/>
    </source>
</evidence>
<reference evidence="4 5" key="5">
    <citation type="journal article" date="2011" name="ISME J.">
        <title>Dual transcriptional profiling of a bacterial/fungal confrontation: Collimonas fungivorans versus Aspergillus niger.</title>
        <authorList>
            <person name="Mela F."/>
            <person name="Fritsche K."/>
            <person name="de Boer W."/>
            <person name="van Veen J.A."/>
            <person name="de Graaff L.H."/>
            <person name="van den Berg M."/>
            <person name="Leveau J.H."/>
        </authorList>
    </citation>
    <scope>NUCLEOTIDE SEQUENCE [LARGE SCALE GENOMIC DNA]</scope>
    <source>
        <strain evidence="4 5">Ter331</strain>
    </source>
</reference>
<evidence type="ECO:0000313" key="4">
    <source>
        <dbReference type="EMBL" id="AEK60954.1"/>
    </source>
</evidence>
<dbReference type="STRING" id="1005048.CFU_1122"/>
<dbReference type="KEGG" id="cfu:CFU_1122"/>
<dbReference type="Pfam" id="PF13439">
    <property type="entry name" value="Glyco_transf_4"/>
    <property type="match status" value="1"/>
</dbReference>
<dbReference type="CDD" id="cd03809">
    <property type="entry name" value="GT4_MtfB-like"/>
    <property type="match status" value="1"/>
</dbReference>
<dbReference type="Pfam" id="PF00534">
    <property type="entry name" value="Glycos_transf_1"/>
    <property type="match status" value="1"/>
</dbReference>
<reference evidence="4 5" key="4">
    <citation type="journal article" date="2010" name="Environ. Microbiol.">
        <title>The bacterial genus Collimonas: mycophagy, weathering and other adaptive solutions to life in oligotrophic soil environments.</title>
        <authorList>
            <person name="Leveau J.H."/>
            <person name="Uroz S."/>
            <person name="de Boer W."/>
        </authorList>
    </citation>
    <scope>NUCLEOTIDE SEQUENCE [LARGE SCALE GENOMIC DNA]</scope>
    <source>
        <strain evidence="4 5">Ter331</strain>
    </source>
</reference>
<evidence type="ECO:0000313" key="5">
    <source>
        <dbReference type="Proteomes" id="UP000008392"/>
    </source>
</evidence>
<organism evidence="4 5">
    <name type="scientific">Collimonas fungivorans (strain Ter331)</name>
    <dbReference type="NCBI Taxonomy" id="1005048"/>
    <lineage>
        <taxon>Bacteria</taxon>
        <taxon>Pseudomonadati</taxon>
        <taxon>Pseudomonadota</taxon>
        <taxon>Betaproteobacteria</taxon>
        <taxon>Burkholderiales</taxon>
        <taxon>Oxalobacteraceae</taxon>
        <taxon>Collimonas</taxon>
    </lineage>
</organism>
<dbReference type="GO" id="GO:0016757">
    <property type="term" value="F:glycosyltransferase activity"/>
    <property type="evidence" value="ECO:0007669"/>
    <property type="project" value="UniProtKB-KW"/>
</dbReference>
<evidence type="ECO:0000259" key="2">
    <source>
        <dbReference type="Pfam" id="PF00534"/>
    </source>
</evidence>
<dbReference type="GO" id="GO:0009103">
    <property type="term" value="P:lipopolysaccharide biosynthetic process"/>
    <property type="evidence" value="ECO:0007669"/>
    <property type="project" value="TreeGrafter"/>
</dbReference>
<dbReference type="eggNOG" id="COG0438">
    <property type="taxonomic scope" value="Bacteria"/>
</dbReference>
<keyword evidence="4" id="KW-0328">Glycosyltransferase</keyword>
<dbReference type="PANTHER" id="PTHR46401:SF2">
    <property type="entry name" value="GLYCOSYLTRANSFERASE WBBK-RELATED"/>
    <property type="match status" value="1"/>
</dbReference>
<sequence length="382" mass="42373">MNFMKLNIALNSKILLAPRTGIGNYVAELAQALQQTPDIGMQYFNGLRWQDELVSEPMPDYSRWAGMAKRLPGAYVFRRMLEQRHFNQGARTLRPDVYHEPSLWPLNFNGPTVMTVHDLTHVHFPQTQPKDRLREIERRLPSALARVSRILVDSAFIGQEIKKHFGVPEQKVVVAPLASSAVFQPRVEQQLSVRLNNLGLAYRGFILSVGTLEPRKNLLLTLKAHARLPAPLRERFPLLVVGMPGWQAQELDGALAQAVSVGHVRLAGYLDQADLACVTAAAKIMVFPSLYEGFGLPVLEAMASGTPVIASDCASLPEVAGAAAAYVDPQDEDGLTEQMRRLLEDDKAWMGQRIAGLERSVQFSWRKCAAITADVYRQAANG</sequence>
<keyword evidence="5" id="KW-1185">Reference proteome</keyword>
<dbReference type="AlphaFoldDB" id="G0AJ21"/>
<dbReference type="Proteomes" id="UP000008392">
    <property type="component" value="Chromosome"/>
</dbReference>
<reference evidence="4 5" key="1">
    <citation type="journal article" date="2004" name="Environ. Microbiol.">
        <title>Phylogeny-function analysis of (meta)genomic libraries: screening for expression of ribosomal RNA genes by large-insert library fluorescent in situ hybridization (LIL-FISH).</title>
        <authorList>
            <person name="Leveau J.H."/>
            <person name="Gerards S."/>
            <person name="de Boer W."/>
            <person name="van Veen J.A."/>
        </authorList>
    </citation>
    <scope>NUCLEOTIDE SEQUENCE [LARGE SCALE GENOMIC DNA]</scope>
    <source>
        <strain evidence="4 5">Ter331</strain>
    </source>
</reference>
<dbReference type="FunFam" id="3.40.50.2000:FF:000119">
    <property type="entry name" value="Glycosyl transferase group 1"/>
    <property type="match status" value="1"/>
</dbReference>
<reference evidence="4 5" key="2">
    <citation type="journal article" date="2006" name="J. Microbiol. Methods">
        <title>Genomic flank-sequencing of plasposon insertion sites for rapid identification of functional genes.</title>
        <authorList>
            <person name="Leveau J.H."/>
            <person name="Gerards S."/>
            <person name="Fritsche K."/>
            <person name="Zondag G."/>
            <person name="van Veen J.A."/>
        </authorList>
    </citation>
    <scope>NUCLEOTIDE SEQUENCE [LARGE SCALE GENOMIC DNA]</scope>
    <source>
        <strain evidence="4 5">Ter331</strain>
    </source>
</reference>
<dbReference type="EMBL" id="CP002745">
    <property type="protein sequence ID" value="AEK60954.1"/>
    <property type="molecule type" value="Genomic_DNA"/>
</dbReference>
<reference evidence="4 5" key="3">
    <citation type="journal article" date="2008" name="FEMS Microbiol. Ecol.">
        <title>Identification and characterization of genes underlying chitinolysis in Collimonas fungivorans Ter331.</title>
        <authorList>
            <person name="Fritsche K."/>
            <person name="de Boer W."/>
            <person name="Gerards S."/>
            <person name="van den Berg M."/>
            <person name="van Veen J.A."/>
            <person name="Leveau J.H."/>
        </authorList>
    </citation>
    <scope>NUCLEOTIDE SEQUENCE [LARGE SCALE GENOMIC DNA]</scope>
    <source>
        <strain evidence="4 5">Ter331</strain>
    </source>
</reference>
<name>G0AJ21_COLFT</name>
<protein>
    <submittedName>
        <fullName evidence="4">Glycosyltransferase</fullName>
        <ecNumber evidence="4">2.4.1.-</ecNumber>
    </submittedName>
</protein>
<dbReference type="PANTHER" id="PTHR46401">
    <property type="entry name" value="GLYCOSYLTRANSFERASE WBBK-RELATED"/>
    <property type="match status" value="1"/>
</dbReference>
<dbReference type="Gene3D" id="3.40.50.2000">
    <property type="entry name" value="Glycogen Phosphorylase B"/>
    <property type="match status" value="2"/>
</dbReference>
<accession>G0AJ21</accession>
<gene>
    <name evidence="4" type="primary">wbpY</name>
    <name evidence="4" type="ordered locus">CFU_1122</name>
</gene>
<feature type="domain" description="Glycosyl transferase family 1" evidence="2">
    <location>
        <begin position="205"/>
        <end position="347"/>
    </location>
</feature>